<dbReference type="InterPro" id="IPR026664">
    <property type="entry name" value="Stereocilin-rel"/>
</dbReference>
<evidence type="ECO:0000313" key="5">
    <source>
        <dbReference type="EMBL" id="KAF4090913.1"/>
    </source>
</evidence>
<keyword evidence="2" id="KW-0325">Glycoprotein</keyword>
<evidence type="ECO:0000256" key="3">
    <source>
        <dbReference type="SAM" id="SignalP"/>
    </source>
</evidence>
<proteinExistence type="predicted"/>
<evidence type="ECO:0000256" key="1">
    <source>
        <dbReference type="ARBA" id="ARBA00022729"/>
    </source>
</evidence>
<name>A0A7J6B740_AMEME</name>
<feature type="signal peptide" evidence="3">
    <location>
        <begin position="1"/>
        <end position="21"/>
    </location>
</feature>
<organism evidence="5 6">
    <name type="scientific">Ameiurus melas</name>
    <name type="common">Black bullhead</name>
    <name type="synonym">Silurus melas</name>
    <dbReference type="NCBI Taxonomy" id="219545"/>
    <lineage>
        <taxon>Eukaryota</taxon>
        <taxon>Metazoa</taxon>
        <taxon>Chordata</taxon>
        <taxon>Craniata</taxon>
        <taxon>Vertebrata</taxon>
        <taxon>Euteleostomi</taxon>
        <taxon>Actinopterygii</taxon>
        <taxon>Neopterygii</taxon>
        <taxon>Teleostei</taxon>
        <taxon>Ostariophysi</taxon>
        <taxon>Siluriformes</taxon>
        <taxon>Ictaluridae</taxon>
        <taxon>Ameiurus</taxon>
    </lineage>
</organism>
<dbReference type="GO" id="GO:0007160">
    <property type="term" value="P:cell-matrix adhesion"/>
    <property type="evidence" value="ECO:0007669"/>
    <property type="project" value="TreeGrafter"/>
</dbReference>
<evidence type="ECO:0000256" key="2">
    <source>
        <dbReference type="ARBA" id="ARBA00023180"/>
    </source>
</evidence>
<protein>
    <recommendedName>
        <fullName evidence="4">Stereocilin LRR domain-containing protein</fullName>
    </recommendedName>
</protein>
<dbReference type="Pfam" id="PF21058">
    <property type="entry name" value="Stereocilin"/>
    <property type="match status" value="1"/>
</dbReference>
<keyword evidence="1 3" id="KW-0732">Signal</keyword>
<dbReference type="InterPro" id="IPR048992">
    <property type="entry name" value="Stereocilin_LRR"/>
</dbReference>
<dbReference type="GO" id="GO:0009986">
    <property type="term" value="C:cell surface"/>
    <property type="evidence" value="ECO:0007669"/>
    <property type="project" value="TreeGrafter"/>
</dbReference>
<evidence type="ECO:0000259" key="4">
    <source>
        <dbReference type="Pfam" id="PF21058"/>
    </source>
</evidence>
<reference evidence="5 6" key="1">
    <citation type="submission" date="2020-02" db="EMBL/GenBank/DDBJ databases">
        <title>A chromosome-scale genome assembly of the black bullhead catfish (Ameiurus melas).</title>
        <authorList>
            <person name="Wen M."/>
            <person name="Zham M."/>
            <person name="Cabau C."/>
            <person name="Klopp C."/>
            <person name="Donnadieu C."/>
            <person name="Roques C."/>
            <person name="Bouchez O."/>
            <person name="Lampietro C."/>
            <person name="Jouanno E."/>
            <person name="Herpin A."/>
            <person name="Louis A."/>
            <person name="Berthelot C."/>
            <person name="Parey E."/>
            <person name="Roest-Crollius H."/>
            <person name="Braasch I."/>
            <person name="Postlethwait J."/>
            <person name="Robinson-Rechavi M."/>
            <person name="Echchiki A."/>
            <person name="Begum T."/>
            <person name="Montfort J."/>
            <person name="Schartl M."/>
            <person name="Bobe J."/>
            <person name="Guiguen Y."/>
        </authorList>
    </citation>
    <scope>NUCLEOTIDE SEQUENCE [LARGE SCALE GENOMIC DNA]</scope>
    <source>
        <strain evidence="5">M_S1</strain>
        <tissue evidence="5">Blood</tissue>
    </source>
</reference>
<evidence type="ECO:0000313" key="6">
    <source>
        <dbReference type="Proteomes" id="UP000593565"/>
    </source>
</evidence>
<gene>
    <name evidence="5" type="ORF">AMELA_G00031030</name>
</gene>
<feature type="chain" id="PRO_5029900035" description="Stereocilin LRR domain-containing protein" evidence="3">
    <location>
        <begin position="22"/>
        <end position="2144"/>
    </location>
</feature>
<dbReference type="PANTHER" id="PTHR23412:SF19">
    <property type="entry name" value="STEREOCILIN 1"/>
    <property type="match status" value="1"/>
</dbReference>
<keyword evidence="6" id="KW-1185">Reference proteome</keyword>
<comment type="caution">
    <text evidence="5">The sequence shown here is derived from an EMBL/GenBank/DDBJ whole genome shotgun (WGS) entry which is preliminary data.</text>
</comment>
<sequence>MCRAGCLRLFTACTFLGLVIGEPTVLKTLITRRTEFNSKSSESEKTRDVPVEKIHSLESDKKEEMRVRTGFGSNLYQSRSKSRAGLTTAPPDLNTYLNLLSGLSQPVPMDGFLQALVCLLANGTRCGWQADLTAALVSKLSVPLMSFLSSIKSQTCPLNGFQRSGDPAGAQFTALHELLNATLSLRLSENFWTEWNGFIDLYLSPLMSDISRFMVDFLQSLVELLTVVLQLGIEAPTLNQSQNCLQGDLKQLLLWGISQNLSWSFGDSILNMFLTLDVPPCSYTDTACQSAYNIQSGRSVASPVDDSITRLTCNEQDVTHLNNTLCAEIIASRSPVPDALYHVCESLSTLSLSELTLVWRNTCHMMELVLSPLLEPCPPLPSESSQRVAWATLSLGQLFCNYANWTSETAIDPGLVTMCSDNDPEAFLEGVCNNVPVMQVLVENPNNSWVWEYCSNVSERYMIRQFCMYELWTPQMLDPSVVALCWNNDQAKMEKLLCQSMDFYIMILSNMENIWIMPNCTAVPTSPPNNIAALVSEMCRYSVWRNLRTVSADQISLCIQYDEPRFVREVCANSSFLAALVLNVDNYWVQLYCTIPLKSSPTLPPVVSGTTVSPTTPPQFSITSSPVSPKTTSTVATLSITALSPSLVLTTPSTVATLSPTTPLAFTSAISSSVSLSPSAVPPASSSTASSSSSPASVTVSTFTLLPIISPTLSASALSTISPTVSPTTSLTTTPPTVHPSIPSMSDLCKYSAWAALPVHPSVIGLCWKFDMVAFHVNVCCNTTLLSRLTLDPQNRWLKSVCSVNDTSDLLPRVCLYSEWTKPVIVDMTDLALCADLDTANFVHKVCANATVLQNLLANLDNTWLLEQCSNLTGSGTENLMGFKPSEQCLYANWTVTLPGAALLVLCWDYDQVNFISSICVKPSVLSHIVRDPSNVWVSALCATCSNYTRINQSKSNTTNSSSSSNTNTTELHPCLVKELIVRLNWSCSIDLNAICQPDIPQLRVFQAFLRCGVEVLLPRVETMMTTEVSTMVRQAASLWVILLLVLEENGMTTPRVTDNIGQSILVSVSAFLEKETSFSKKQVVLQCFAKVLTSLMQTGRDISSDASFLIKHYFQIPLASLRAVLSSVDTNTMRLILLYYNQNQKNLQVTQDYLRTLVSVAMQLHLRRDETLFLDLGPLMSLMNPEDIGSLPPLHTSGVLSERDSELNLINSAISSLSAERRQAFGSWFGQSLSAANVTAGGPSFVADSGNLIAYLPFRSFQNLSPAQVLNGLDVLLRNDLGAVKQQFVAQSVIGVYKNLTADQFRRLASLTCQADVSDLLAYMDTGAFRVIQENIRTCVTQRASVPSNMVSSVLFLNGSELRSPGALSPQKVSQLAPLLPLLGSEFLQQLSQSQLVPVFSALTSVPFTPTQAAVIIDKISSSFNLFDAGTLPKLGSLLSGLRAESLSTLSSSVLLSALSNFSQYTPQLTPPQVNAITTQLWAAPAVVTWLDEAEPLLSDTPLLCVMFQTRRLLTNSTAPYTHTWNTQQAKTLFNEVMSSASRLSAQRFMSLGTVVQGVSCNVFSKLFQNSISVSSARDLLRVLREQPVPLHPSLKRCSFEEMYKSNFFSELLGDMGAQIALSIPISSIKKFSPAMMDTLRGMLVPDPQYFLLMPRIKQAMLVDKMVQSLGLNTGAYTEVEFRSLGIMATFVVDAVFMQLDRRFFVDSIEFLRGLCYNTSKRGVVASMLQETGTFGPVQSWNTTTLIQVDRFLFFLPQEIIQLIPPALMSLERIERLFSSQQQWESGDVGSLCEHHDHDDTLLTKKQFVLQYFLGLLKPGRSSLSASSTPPSCASVQVTGPAAWPVISLVNMSSSAFRQCLELIGRDPSFTSDQLSLLLRKTKEVFGAVPSFTPSVIAQLGRIATQLSPDELASLELSEVLSIAPLGAVSTWTRKQLGVLFSTVLTFTKQTPSQLNSTSLVALGHIVCGIEAPVIDTLNPVEFGKAVLWLGRLNLSCSEDQLQAVISLLTNSLVFGPLSSWGPEVFLEIGAFAAGIPDMSMSALVKEQIEGITPLAISLVTAKKFAVVFDQVQISVFSYEQAVAVTAAQRSALSPVQQTALSMVLNPLEDKPVDFRGRSLGVTAEVCPFCRVCSLLVFVLTLM</sequence>
<feature type="domain" description="Stereocilin LRR" evidence="4">
    <location>
        <begin position="1056"/>
        <end position="1456"/>
    </location>
</feature>
<dbReference type="EMBL" id="JAAGNN010000003">
    <property type="protein sequence ID" value="KAF4090913.1"/>
    <property type="molecule type" value="Genomic_DNA"/>
</dbReference>
<accession>A0A7J6B740</accession>
<dbReference type="Proteomes" id="UP000593565">
    <property type="component" value="Unassembled WGS sequence"/>
</dbReference>
<dbReference type="PANTHER" id="PTHR23412">
    <property type="entry name" value="STEREOCILIN RELATED"/>
    <property type="match status" value="1"/>
</dbReference>